<evidence type="ECO:0000256" key="1">
    <source>
        <dbReference type="ARBA" id="ARBA00023002"/>
    </source>
</evidence>
<organism evidence="3 4">
    <name type="scientific">Streptomyces zagrosensis</name>
    <dbReference type="NCBI Taxonomy" id="1042984"/>
    <lineage>
        <taxon>Bacteria</taxon>
        <taxon>Bacillati</taxon>
        <taxon>Actinomycetota</taxon>
        <taxon>Actinomycetes</taxon>
        <taxon>Kitasatosporales</taxon>
        <taxon>Streptomycetaceae</taxon>
        <taxon>Streptomyces</taxon>
    </lineage>
</organism>
<sequence>MPCNSHATARLSLRGHDNAAIDGVARCPRPAGDRFETSAPQAVSTTRWTPDSIPDQSGRLAVVTGANSGIGYATARELARHGAHVVLACRHRERGGAALQRLRAEVPDAQAELRRLDLADLASIRSFAQSWNHDRLDLLVNNAGIAMVPFSRTRDGFESQFGVNHLGTFALTGLLMPHLLGAASPRVVTVSSEGQRFARFDMANLNAERRYRSAFAYVQSKRANLYFAVELQRRAEAAGLALRSMAVAPGLTRSHVLTGGAHSTRGRAYKALVRLLVGIAFRPPLEGAKTSLYASTVPGLPGGSYVVPNGPFQLRGEPTLRGREQAIQDSATAQRLWVLSEQLTGVRFPMSDSP</sequence>
<evidence type="ECO:0000313" key="3">
    <source>
        <dbReference type="EMBL" id="MBB5939790.1"/>
    </source>
</evidence>
<dbReference type="PRINTS" id="PR00081">
    <property type="entry name" value="GDHRDH"/>
</dbReference>
<dbReference type="CDD" id="cd05327">
    <property type="entry name" value="retinol-DH_like_SDR_c_like"/>
    <property type="match status" value="1"/>
</dbReference>
<reference evidence="3 4" key="1">
    <citation type="submission" date="2020-08" db="EMBL/GenBank/DDBJ databases">
        <title>Genomic Encyclopedia of Type Strains, Phase III (KMG-III): the genomes of soil and plant-associated and newly described type strains.</title>
        <authorList>
            <person name="Whitman W."/>
        </authorList>
    </citation>
    <scope>NUCLEOTIDE SEQUENCE [LARGE SCALE GENOMIC DNA]</scope>
    <source>
        <strain evidence="3 4">CECT 8305</strain>
    </source>
</reference>
<keyword evidence="4" id="KW-1185">Reference proteome</keyword>
<proteinExistence type="predicted"/>
<dbReference type="EMBL" id="JACHJL010000027">
    <property type="protein sequence ID" value="MBB5939790.1"/>
    <property type="molecule type" value="Genomic_DNA"/>
</dbReference>
<feature type="compositionally biased region" description="Polar residues" evidence="2">
    <location>
        <begin position="38"/>
        <end position="49"/>
    </location>
</feature>
<comment type="caution">
    <text evidence="3">The sequence shown here is derived from an EMBL/GenBank/DDBJ whole genome shotgun (WGS) entry which is preliminary data.</text>
</comment>
<dbReference type="NCBIfam" id="NF004846">
    <property type="entry name" value="PRK06197.1"/>
    <property type="match status" value="1"/>
</dbReference>
<dbReference type="SUPFAM" id="SSF51735">
    <property type="entry name" value="NAD(P)-binding Rossmann-fold domains"/>
    <property type="match status" value="1"/>
</dbReference>
<evidence type="ECO:0000313" key="4">
    <source>
        <dbReference type="Proteomes" id="UP000588098"/>
    </source>
</evidence>
<gene>
    <name evidence="3" type="ORF">FHS42_006886</name>
</gene>
<name>A0A7W9QGF4_9ACTN</name>
<accession>A0A7W9QGF4</accession>
<dbReference type="RefSeq" id="WP_184579398.1">
    <property type="nucleotide sequence ID" value="NZ_JACHJL010000027.1"/>
</dbReference>
<dbReference type="AlphaFoldDB" id="A0A7W9QGF4"/>
<dbReference type="InterPro" id="IPR036291">
    <property type="entry name" value="NAD(P)-bd_dom_sf"/>
</dbReference>
<dbReference type="Pfam" id="PF00106">
    <property type="entry name" value="adh_short"/>
    <property type="match status" value="1"/>
</dbReference>
<protein>
    <submittedName>
        <fullName evidence="3">NAD(P)-dependent dehydrogenase (Short-subunit alcohol dehydrogenase family)</fullName>
    </submittedName>
</protein>
<keyword evidence="1" id="KW-0560">Oxidoreductase</keyword>
<dbReference type="Proteomes" id="UP000588098">
    <property type="component" value="Unassembled WGS sequence"/>
</dbReference>
<dbReference type="PANTHER" id="PTHR43157:SF31">
    <property type="entry name" value="PHOSPHATIDYLINOSITOL-GLYCAN BIOSYNTHESIS CLASS F PROTEIN"/>
    <property type="match status" value="1"/>
</dbReference>
<feature type="region of interest" description="Disordered" evidence="2">
    <location>
        <begin position="30"/>
        <end position="49"/>
    </location>
</feature>
<dbReference type="Gene3D" id="3.40.50.720">
    <property type="entry name" value="NAD(P)-binding Rossmann-like Domain"/>
    <property type="match status" value="1"/>
</dbReference>
<dbReference type="PANTHER" id="PTHR43157">
    <property type="entry name" value="PHOSPHATIDYLINOSITOL-GLYCAN BIOSYNTHESIS CLASS F PROTEIN-RELATED"/>
    <property type="match status" value="1"/>
</dbReference>
<dbReference type="InterPro" id="IPR002347">
    <property type="entry name" value="SDR_fam"/>
</dbReference>
<dbReference type="GO" id="GO:0016491">
    <property type="term" value="F:oxidoreductase activity"/>
    <property type="evidence" value="ECO:0007669"/>
    <property type="project" value="UniProtKB-KW"/>
</dbReference>
<evidence type="ECO:0000256" key="2">
    <source>
        <dbReference type="SAM" id="MobiDB-lite"/>
    </source>
</evidence>